<keyword evidence="2" id="KW-0227">DNA damage</keyword>
<dbReference type="SUPFAM" id="SSF52113">
    <property type="entry name" value="BRCT domain"/>
    <property type="match status" value="2"/>
</dbReference>
<feature type="region of interest" description="Disordered" evidence="4">
    <location>
        <begin position="502"/>
        <end position="536"/>
    </location>
</feature>
<feature type="compositionally biased region" description="Basic and acidic residues" evidence="4">
    <location>
        <begin position="1074"/>
        <end position="1085"/>
    </location>
</feature>
<feature type="compositionally biased region" description="Polar residues" evidence="4">
    <location>
        <begin position="298"/>
        <end position="314"/>
    </location>
</feature>
<evidence type="ECO:0000313" key="7">
    <source>
        <dbReference type="Proteomes" id="UP000823941"/>
    </source>
</evidence>
<feature type="region of interest" description="Disordered" evidence="4">
    <location>
        <begin position="1074"/>
        <end position="1094"/>
    </location>
</feature>
<evidence type="ECO:0000256" key="2">
    <source>
        <dbReference type="ARBA" id="ARBA00022763"/>
    </source>
</evidence>
<dbReference type="Pfam" id="PF15057">
    <property type="entry name" value="DUF4537"/>
    <property type="match status" value="1"/>
</dbReference>
<protein>
    <recommendedName>
        <fullName evidence="5">DUF4537 domain-containing protein</fullName>
    </recommendedName>
</protein>
<feature type="compositionally biased region" description="Basic and acidic residues" evidence="4">
    <location>
        <begin position="280"/>
        <end position="297"/>
    </location>
</feature>
<sequence>MEETNAILSENDSVHDISDSSVPTDDSNKVPSKTYSNGNSSANLFPDSPVYEPEDSQIVDMKNDNIISLIDDDKNSENMKNKNDDSTQQGKRKLSNGSGDNSSKIPKLDSENFKILSEPLDEEVSKINKSALSKLQDDIAGPSTSRVRTPSRTGRTPKKVSKRSNSTEVSSPRTPKTKSRPASADIVKQRKTPKKVQLEPLNDKMSEEFHIISSDSSTSRPSVEFVKEIPPPKDASCDPIAEESASDLNDSQNFHLVLSPTPEEDSEEKPKYKSNSDPNVVKDREEVLDPGKIDQTRSEGYNYSDLSSNLSQPIKSKDYGKDKATDQESTDSMCSTIIDSPDTIPTVTSKLISKLSNGNSSTPTEQALENTKHTAVGDGETPDMLTINGKKGKRAHESFKMSNTNTPSTISPLQNGHSLPINTPHIPTFDMHVSHNEDGEFMSLYIVRTDNDMGMDMYKEYQRFSKRFTIDPYMGDISSSNSPNSVTSTGMISLPNRISYVSTTSSTSNASSRTSDGAFVVPQPPRKSVSHPSSTTVKGCEALMKKIQEVFAHVRESSIDEGNRSTSDEKVSVGIQASPSSEATLSNGNASPGEVSKCDKATPKSSLKKTRVRGRRPLAGKAKRAILPTQAEEPEYMQGINSPEMVPSTSENGKTSPKPSKDDKPLSTLVATPKSVNKLKQKRSRPTSPRPATPVEKAVVKPEYPGYPPGTVVLARWVDSCYYSGKVMEITEPNKYLIKFDDGQSKALLDEFIIFGNKKSLPLQGQSVYAMIDEEQNYEPGLVLEVEENGSGTVTYRCTTDGDTTVSVTASELYLSEDQAKCYRATARPPPPPTTPRRPRLRELDLDNIIQGPRSARSRDKGSSSARKRVASPKSPKASTSGLKSKTTPVSRKRVASESSSISESSNSAPPARLEEVAGVEPEMHKTPRKIDGVKEPRYAVSESSSSAPPARLEEVAGVEPEMHKTPRKIDGVKEPRYAVSESSNSAPPARLEEVAGVEPEMHKTPRKIDGVKAGPLQLKGAAKQNIGKKNSKLTKFENDEATVSVLGPAPPADSEIFAGMHFLLTCTEAPRHTDAEKESRHYSSEDDSSMAGTDTEELVFTDIPFHKERLREQLQAGGGVVHSHFDDVPKNKYSVCKLIAPRPCLTAKYIQCLAADIRAVLHTWVIASCTDGLKDFDSYTLPAGWSLFTNKFVNWAPTSGKRSTSFFKDKLILLCSDQESFVKFWDRVCTLAGANTRIITEEDMNMGSPIALVTDCDCPHVVQNKANQDNIPLVSTTWVVQCLIETRVIPPTSHDKFSFMYTEPE</sequence>
<dbReference type="PANTHER" id="PTHR15321">
    <property type="entry name" value="TUMOR SUPPRESSOR P53-BINDING PROTEIN 1"/>
    <property type="match status" value="1"/>
</dbReference>
<feature type="compositionally biased region" description="Low complexity" evidence="4">
    <location>
        <begin position="502"/>
        <end position="515"/>
    </location>
</feature>
<feature type="compositionally biased region" description="Polar residues" evidence="4">
    <location>
        <begin position="1"/>
        <end position="11"/>
    </location>
</feature>
<dbReference type="SUPFAM" id="SSF63748">
    <property type="entry name" value="Tudor/PWWP/MBT"/>
    <property type="match status" value="1"/>
</dbReference>
<evidence type="ECO:0000256" key="3">
    <source>
        <dbReference type="ARBA" id="ARBA00023242"/>
    </source>
</evidence>
<accession>A0ABQ7Q5B1</accession>
<feature type="compositionally biased region" description="Low complexity" evidence="4">
    <location>
        <begin position="213"/>
        <end position="222"/>
    </location>
</feature>
<keyword evidence="7" id="KW-1185">Reference proteome</keyword>
<dbReference type="InterPro" id="IPR036420">
    <property type="entry name" value="BRCT_dom_sf"/>
</dbReference>
<feature type="compositionally biased region" description="Basic and acidic residues" evidence="4">
    <location>
        <begin position="71"/>
        <end position="85"/>
    </location>
</feature>
<feature type="region of interest" description="Disordered" evidence="4">
    <location>
        <begin position="821"/>
        <end position="991"/>
    </location>
</feature>
<dbReference type="Gene3D" id="2.30.30.140">
    <property type="match status" value="1"/>
</dbReference>
<feature type="region of interest" description="Disordered" evidence="4">
    <location>
        <begin position="557"/>
        <end position="695"/>
    </location>
</feature>
<feature type="compositionally biased region" description="Basic and acidic residues" evidence="4">
    <location>
        <begin position="961"/>
        <end position="977"/>
    </location>
</feature>
<dbReference type="InterPro" id="IPR032770">
    <property type="entry name" value="DUF4537"/>
</dbReference>
<evidence type="ECO:0000259" key="5">
    <source>
        <dbReference type="Pfam" id="PF15057"/>
    </source>
</evidence>
<feature type="compositionally biased region" description="Polar residues" evidence="4">
    <location>
        <begin position="142"/>
        <end position="154"/>
    </location>
</feature>
<feature type="compositionally biased region" description="Basic and acidic residues" evidence="4">
    <location>
        <begin position="315"/>
        <end position="326"/>
    </location>
</feature>
<dbReference type="InterPro" id="IPR047250">
    <property type="entry name" value="BRCT_p53bp1-like_rpt2"/>
</dbReference>
<dbReference type="InterPro" id="IPR047249">
    <property type="entry name" value="BRCT_p53bp1-like_rpt1"/>
</dbReference>
<feature type="region of interest" description="Disordered" evidence="4">
    <location>
        <begin position="132"/>
        <end position="341"/>
    </location>
</feature>
<feature type="region of interest" description="Disordered" evidence="4">
    <location>
        <begin position="1"/>
        <end position="112"/>
    </location>
</feature>
<dbReference type="InterPro" id="IPR047252">
    <property type="entry name" value="TP53BP1-like"/>
</dbReference>
<name>A0ABQ7Q5B1_PLUXY</name>
<proteinExistence type="predicted"/>
<dbReference type="Gene3D" id="3.40.50.10190">
    <property type="entry name" value="BRCT domain"/>
    <property type="match status" value="2"/>
</dbReference>
<dbReference type="CDD" id="cd17745">
    <property type="entry name" value="BRCT_p53bp1_rpt1"/>
    <property type="match status" value="1"/>
</dbReference>
<evidence type="ECO:0000256" key="1">
    <source>
        <dbReference type="ARBA" id="ARBA00004123"/>
    </source>
</evidence>
<dbReference type="Pfam" id="PF18428">
    <property type="entry name" value="BRCT_3"/>
    <property type="match status" value="1"/>
</dbReference>
<feature type="compositionally biased region" description="Basic and acidic residues" evidence="4">
    <location>
        <begin position="922"/>
        <end position="938"/>
    </location>
</feature>
<feature type="compositionally biased region" description="Basic and acidic residues" evidence="4">
    <location>
        <begin position="201"/>
        <end position="210"/>
    </location>
</feature>
<organism evidence="6 7">
    <name type="scientific">Plutella xylostella</name>
    <name type="common">Diamondback moth</name>
    <name type="synonym">Plutella maculipennis</name>
    <dbReference type="NCBI Taxonomy" id="51655"/>
    <lineage>
        <taxon>Eukaryota</taxon>
        <taxon>Metazoa</taxon>
        <taxon>Ecdysozoa</taxon>
        <taxon>Arthropoda</taxon>
        <taxon>Hexapoda</taxon>
        <taxon>Insecta</taxon>
        <taxon>Pterygota</taxon>
        <taxon>Neoptera</taxon>
        <taxon>Endopterygota</taxon>
        <taxon>Lepidoptera</taxon>
        <taxon>Glossata</taxon>
        <taxon>Ditrysia</taxon>
        <taxon>Yponomeutoidea</taxon>
        <taxon>Plutellidae</taxon>
        <taxon>Plutella</taxon>
    </lineage>
</organism>
<feature type="compositionally biased region" description="Low complexity" evidence="4">
    <location>
        <begin position="897"/>
        <end position="908"/>
    </location>
</feature>
<feature type="compositionally biased region" description="Polar residues" evidence="4">
    <location>
        <begin position="575"/>
        <end position="590"/>
    </location>
</feature>
<evidence type="ECO:0000256" key="4">
    <source>
        <dbReference type="SAM" id="MobiDB-lite"/>
    </source>
</evidence>
<dbReference type="EMBL" id="JAHIBW010000021">
    <property type="protein sequence ID" value="KAG7300422.1"/>
    <property type="molecule type" value="Genomic_DNA"/>
</dbReference>
<dbReference type="CDD" id="cd17724">
    <property type="entry name" value="BRCT_p53bp1_rpt2"/>
    <property type="match status" value="1"/>
</dbReference>
<comment type="caution">
    <text evidence="6">The sequence shown here is derived from an EMBL/GenBank/DDBJ whole genome shotgun (WGS) entry which is preliminary data.</text>
</comment>
<feature type="compositionally biased region" description="Polar residues" evidence="4">
    <location>
        <begin position="95"/>
        <end position="104"/>
    </location>
</feature>
<feature type="compositionally biased region" description="Polar residues" evidence="4">
    <location>
        <begin position="330"/>
        <end position="341"/>
    </location>
</feature>
<evidence type="ECO:0000313" key="6">
    <source>
        <dbReference type="EMBL" id="KAG7300422.1"/>
    </source>
</evidence>
<feature type="domain" description="DUF4537" evidence="5">
    <location>
        <begin position="710"/>
        <end position="796"/>
    </location>
</feature>
<gene>
    <name evidence="6" type="ORF">JYU34_016038</name>
</gene>
<comment type="subcellular location">
    <subcellularLocation>
        <location evidence="1">Nucleus</location>
    </subcellularLocation>
</comment>
<feature type="compositionally biased region" description="Polar residues" evidence="4">
    <location>
        <begin position="19"/>
        <end position="43"/>
    </location>
</feature>
<reference evidence="6 7" key="1">
    <citation type="submission" date="2021-06" db="EMBL/GenBank/DDBJ databases">
        <title>A haploid diamondback moth (Plutella xylostella L.) genome assembly resolves 31 chromosomes and identifies a diamide resistance mutation.</title>
        <authorList>
            <person name="Ward C.M."/>
            <person name="Perry K.D."/>
            <person name="Baker G."/>
            <person name="Powis K."/>
            <person name="Heckel D.G."/>
            <person name="Baxter S.W."/>
        </authorList>
    </citation>
    <scope>NUCLEOTIDE SEQUENCE [LARGE SCALE GENOMIC DNA]</scope>
    <source>
        <strain evidence="6 7">LV</strain>
        <tissue evidence="6">Single pupa</tissue>
    </source>
</reference>
<feature type="compositionally biased region" description="Basic and acidic residues" evidence="4">
    <location>
        <begin position="557"/>
        <end position="571"/>
    </location>
</feature>
<keyword evidence="3" id="KW-0539">Nucleus</keyword>
<dbReference type="Proteomes" id="UP000823941">
    <property type="component" value="Chromosome 21"/>
</dbReference>
<dbReference type="PANTHER" id="PTHR15321:SF3">
    <property type="entry name" value="TP53-BINDING PROTEIN 1"/>
    <property type="match status" value="1"/>
</dbReference>
<feature type="compositionally biased region" description="Polar residues" evidence="4">
    <location>
        <begin position="877"/>
        <end position="890"/>
    </location>
</feature>
<feature type="compositionally biased region" description="Basic residues" evidence="4">
    <location>
        <begin position="606"/>
        <end position="624"/>
    </location>
</feature>
<feature type="compositionally biased region" description="Polar residues" evidence="4">
    <location>
        <begin position="163"/>
        <end position="174"/>
    </location>
</feature>